<accession>A0A1B2HHS5</accession>
<name>A0A1B2HHS5_9PSEU</name>
<evidence type="ECO:0000313" key="2">
    <source>
        <dbReference type="EMBL" id="ANZ37262.1"/>
    </source>
</evidence>
<feature type="transmembrane region" description="Helical" evidence="1">
    <location>
        <begin position="197"/>
        <end position="220"/>
    </location>
</feature>
<gene>
    <name evidence="2" type="ORF">BBK82_15525</name>
</gene>
<feature type="transmembrane region" description="Helical" evidence="1">
    <location>
        <begin position="149"/>
        <end position="170"/>
    </location>
</feature>
<dbReference type="KEGG" id="led:BBK82_15525"/>
<proteinExistence type="predicted"/>
<protein>
    <submittedName>
        <fullName evidence="2">Uncharacterized protein</fullName>
    </submittedName>
</protein>
<dbReference type="STRING" id="1586287.BBK82_15525"/>
<feature type="transmembrane region" description="Helical" evidence="1">
    <location>
        <begin position="256"/>
        <end position="280"/>
    </location>
</feature>
<organism evidence="2 3">
    <name type="scientific">Lentzea guizhouensis</name>
    <dbReference type="NCBI Taxonomy" id="1586287"/>
    <lineage>
        <taxon>Bacteria</taxon>
        <taxon>Bacillati</taxon>
        <taxon>Actinomycetota</taxon>
        <taxon>Actinomycetes</taxon>
        <taxon>Pseudonocardiales</taxon>
        <taxon>Pseudonocardiaceae</taxon>
        <taxon>Lentzea</taxon>
    </lineage>
</organism>
<reference evidence="2 3" key="1">
    <citation type="submission" date="2016-07" db="EMBL/GenBank/DDBJ databases">
        <title>Complete genome sequence of the Lentzea guizhouensis DHS C013.</title>
        <authorList>
            <person name="Cao C."/>
        </authorList>
    </citation>
    <scope>NUCLEOTIDE SEQUENCE [LARGE SCALE GENOMIC DNA]</scope>
    <source>
        <strain evidence="2 3">DHS C013</strain>
    </source>
</reference>
<dbReference type="EMBL" id="CP016793">
    <property type="protein sequence ID" value="ANZ37262.1"/>
    <property type="molecule type" value="Genomic_DNA"/>
</dbReference>
<keyword evidence="1" id="KW-1133">Transmembrane helix</keyword>
<keyword evidence="1" id="KW-0812">Transmembrane</keyword>
<keyword evidence="3" id="KW-1185">Reference proteome</keyword>
<evidence type="ECO:0000256" key="1">
    <source>
        <dbReference type="SAM" id="Phobius"/>
    </source>
</evidence>
<dbReference type="AlphaFoldDB" id="A0A1B2HHS5"/>
<dbReference type="Proteomes" id="UP000093053">
    <property type="component" value="Chromosome"/>
</dbReference>
<keyword evidence="1" id="KW-0472">Membrane</keyword>
<evidence type="ECO:0000313" key="3">
    <source>
        <dbReference type="Proteomes" id="UP000093053"/>
    </source>
</evidence>
<sequence length="281" mass="30879">MNSVSIVADLKTGHVRESELTSLVAAVRRALGGEVTECWQHSYRDLRSREVRPLATLTINRELVGQSWPELADLVRERGRRVRHVRVELTSGTDRVLIDIGDRISVLGRRAAYRVQVEADGAEERVVPAAEEAIGHLARPNRRGERWGYAKLIIMAVLAPLPLIVVEVVFEPRIEAPGADRARLIGEMAGAMVASSFFWMFPLLLLATGLSTLSTAAVLLDRATVTMPKSRYERMVEWLHQGRFARPFLADPARSGVVIALVGVVVGVVIGVLGMVIGILI</sequence>